<dbReference type="OrthoDB" id="2691390at2"/>
<feature type="chain" id="PRO_5039628702" evidence="1">
    <location>
        <begin position="18"/>
        <end position="188"/>
    </location>
</feature>
<proteinExistence type="predicted"/>
<dbReference type="PROSITE" id="PS51257">
    <property type="entry name" value="PROKAR_LIPOPROTEIN"/>
    <property type="match status" value="1"/>
</dbReference>
<dbReference type="RefSeq" id="WP_126405282.1">
    <property type="nucleotide sequence ID" value="NZ_RXNT01000001.1"/>
</dbReference>
<dbReference type="InterPro" id="IPR019076">
    <property type="entry name" value="Spore_lipoprot_YhcN/YlaJ-like"/>
</dbReference>
<sequence length="188" mass="21099">MNKIIPLICLLSLSLLAACNNNNQAAKDGLYQESGNTINVNDQRADIYNKNGKDVSEDFGYVRHQRSPVTGQQVSNDHYTPLDREKLADTISKLCTDIPNVDDVSTLVTSEEVLVVYATNSDNRSTVADQVKKTAMSVVPRWYQIFVTDNTNLRKNVENFATMDSDSMRTEYAIDELIKEMKKSPQGK</sequence>
<comment type="caution">
    <text evidence="2">The sequence shown here is derived from an EMBL/GenBank/DDBJ whole genome shotgun (WGS) entry which is preliminary data.</text>
</comment>
<feature type="signal peptide" evidence="1">
    <location>
        <begin position="1"/>
        <end position="17"/>
    </location>
</feature>
<dbReference type="Proteomes" id="UP000271374">
    <property type="component" value="Unassembled WGS sequence"/>
</dbReference>
<accession>A0A431WLG1</accession>
<evidence type="ECO:0000256" key="1">
    <source>
        <dbReference type="SAM" id="SignalP"/>
    </source>
</evidence>
<reference evidence="2 3" key="1">
    <citation type="submission" date="2018-12" db="EMBL/GenBank/DDBJ databases">
        <title>Bacillus yapensis draft genome sequence.</title>
        <authorList>
            <person name="Yu L."/>
            <person name="Xu X."/>
            <person name="Tang X."/>
        </authorList>
    </citation>
    <scope>NUCLEOTIDE SEQUENCE [LARGE SCALE GENOMIC DNA]</scope>
    <source>
        <strain evidence="2 3">XXST-01</strain>
    </source>
</reference>
<dbReference type="AlphaFoldDB" id="A0A431WLG1"/>
<dbReference type="EMBL" id="RXNT01000001">
    <property type="protein sequence ID" value="RTR36075.1"/>
    <property type="molecule type" value="Genomic_DNA"/>
</dbReference>
<evidence type="ECO:0000313" key="3">
    <source>
        <dbReference type="Proteomes" id="UP000271374"/>
    </source>
</evidence>
<keyword evidence="3" id="KW-1185">Reference proteome</keyword>
<dbReference type="Pfam" id="PF09580">
    <property type="entry name" value="Spore_YhcN_YlaJ"/>
    <property type="match status" value="1"/>
</dbReference>
<keyword evidence="1" id="KW-0732">Signal</keyword>
<name>A0A431WLG1_9BACI</name>
<protein>
    <submittedName>
        <fullName evidence="2">Sporulation protein</fullName>
    </submittedName>
</protein>
<evidence type="ECO:0000313" key="2">
    <source>
        <dbReference type="EMBL" id="RTR36075.1"/>
    </source>
</evidence>
<organism evidence="2 3">
    <name type="scientific">Bacillus yapensis</name>
    <dbReference type="NCBI Taxonomy" id="2492960"/>
    <lineage>
        <taxon>Bacteria</taxon>
        <taxon>Bacillati</taxon>
        <taxon>Bacillota</taxon>
        <taxon>Bacilli</taxon>
        <taxon>Bacillales</taxon>
        <taxon>Bacillaceae</taxon>
        <taxon>Bacillus</taxon>
    </lineage>
</organism>
<gene>
    <name evidence="2" type="ORF">EKG37_00510</name>
</gene>